<sequence>MIKLNLIFFLIIISLKVSFIDAQIVYRPLPAEWENLVSGGNFMDRFLPMPKRTLEKDIWGAYATRPRYVDNGIEDDSISYWGGNIIKGVDNKYHMFLCGWPEDNPEGHMGYKTYSIQYHAVSENSIGPFKVKEVLGEGHNTEILQLNDGKYMVYHVTGGNPEKHCNYLLSESLEGPWEKHVFQLDKRDRETRLGGGTWFHNMTFTKREDGSVLMMSRMGSIWVSKTGTSPYHLITTKSVYPMASGKYEDPVIWKDHVQYNAIVNDWIGRTAFYLRSKDGVNWIIEDGRAYIPGVSYHENGHIENWYKYERMRVFQDDYGRAIQANFAVIDANKHDDLSNDRHSSKNIGIPLNPGMLLTMETTLPFDKNTKKIEVRIKAEANFKPIIEVDIESLRFGVHSEVNYGRGAKALKGIPDGEDLIVVFEANNHYIDEGVFAPKILGKTKKGDMLFGYCRLPWVSYIEPILSARKPVFKKGKLTIVVENHGQVSSKPTYLTLNSFDVNGKSQEWINIPVPVIKPYGKTELKLTLMEKLIKGKTYPVAIKILSRDSKPVLFRTKLNF</sequence>
<dbReference type="CDD" id="cd08994">
    <property type="entry name" value="GH43_62_32_68_117_130-like"/>
    <property type="match status" value="1"/>
</dbReference>
<dbReference type="Gene3D" id="2.115.10.20">
    <property type="entry name" value="Glycosyl hydrolase domain, family 43"/>
    <property type="match status" value="1"/>
</dbReference>
<dbReference type="Proteomes" id="UP000321080">
    <property type="component" value="Unassembled WGS sequence"/>
</dbReference>
<dbReference type="AlphaFoldDB" id="A0A5C7GL45"/>
<gene>
    <name evidence="1" type="ORF">FUA22_04250</name>
</gene>
<comment type="caution">
    <text evidence="1">The sequence shown here is derived from an EMBL/GenBank/DDBJ whole genome shotgun (WGS) entry which is preliminary data.</text>
</comment>
<reference evidence="1 2" key="1">
    <citation type="submission" date="2019-08" db="EMBL/GenBank/DDBJ databases">
        <title>Seonamhaeicola sediminis sp. nov., isolated from marine sediment.</title>
        <authorList>
            <person name="Cao W.R."/>
        </authorList>
    </citation>
    <scope>NUCLEOTIDE SEQUENCE [LARGE SCALE GENOMIC DNA]</scope>
    <source>
        <strain evidence="1 2">1505</strain>
    </source>
</reference>
<dbReference type="SUPFAM" id="SSF75005">
    <property type="entry name" value="Arabinanase/levansucrase/invertase"/>
    <property type="match status" value="1"/>
</dbReference>
<proteinExistence type="predicted"/>
<dbReference type="OrthoDB" id="9794572at2"/>
<evidence type="ECO:0000313" key="1">
    <source>
        <dbReference type="EMBL" id="TXG39098.1"/>
    </source>
</evidence>
<organism evidence="1 2">
    <name type="scientific">Seonamhaeicola maritimus</name>
    <dbReference type="NCBI Taxonomy" id="2591822"/>
    <lineage>
        <taxon>Bacteria</taxon>
        <taxon>Pseudomonadati</taxon>
        <taxon>Bacteroidota</taxon>
        <taxon>Flavobacteriia</taxon>
        <taxon>Flavobacteriales</taxon>
        <taxon>Flavobacteriaceae</taxon>
    </lineage>
</organism>
<evidence type="ECO:0008006" key="3">
    <source>
        <dbReference type="Google" id="ProtNLM"/>
    </source>
</evidence>
<protein>
    <recommendedName>
        <fullName evidence="3">Family 43 glycosylhydrolase</fullName>
    </recommendedName>
</protein>
<keyword evidence="2" id="KW-1185">Reference proteome</keyword>
<dbReference type="EMBL" id="VRKQ01000008">
    <property type="protein sequence ID" value="TXG39098.1"/>
    <property type="molecule type" value="Genomic_DNA"/>
</dbReference>
<name>A0A5C7GL45_9FLAO</name>
<dbReference type="InterPro" id="IPR023296">
    <property type="entry name" value="Glyco_hydro_beta-prop_sf"/>
</dbReference>
<dbReference type="RefSeq" id="WP_147766577.1">
    <property type="nucleotide sequence ID" value="NZ_VRKQ01000008.1"/>
</dbReference>
<evidence type="ECO:0000313" key="2">
    <source>
        <dbReference type="Proteomes" id="UP000321080"/>
    </source>
</evidence>
<accession>A0A5C7GL45</accession>